<proteinExistence type="predicted"/>
<feature type="non-terminal residue" evidence="1">
    <location>
        <position position="1"/>
    </location>
</feature>
<name>A0ACA9P2W0_9GLOM</name>
<protein>
    <submittedName>
        <fullName evidence="1">35445_t:CDS:1</fullName>
    </submittedName>
</protein>
<keyword evidence="2" id="KW-1185">Reference proteome</keyword>
<reference evidence="1" key="1">
    <citation type="submission" date="2021-06" db="EMBL/GenBank/DDBJ databases">
        <authorList>
            <person name="Kallberg Y."/>
            <person name="Tangrot J."/>
            <person name="Rosling A."/>
        </authorList>
    </citation>
    <scope>NUCLEOTIDE SEQUENCE</scope>
    <source>
        <strain evidence="1">MA461A</strain>
    </source>
</reference>
<sequence>TIIIIHRLSTIRNATTIIVMNEGVIEYGNHYELMTKGGTYYNLVNTQQLQQNNEVSEFQSENEIIKHKYESMSSSISTKLKMSIQHGN</sequence>
<evidence type="ECO:0000313" key="2">
    <source>
        <dbReference type="Proteomes" id="UP000789920"/>
    </source>
</evidence>
<gene>
    <name evidence="1" type="ORF">RPERSI_LOCUS9328</name>
</gene>
<dbReference type="Proteomes" id="UP000789920">
    <property type="component" value="Unassembled WGS sequence"/>
</dbReference>
<evidence type="ECO:0000313" key="1">
    <source>
        <dbReference type="EMBL" id="CAG8685609.1"/>
    </source>
</evidence>
<comment type="caution">
    <text evidence="1">The sequence shown here is derived from an EMBL/GenBank/DDBJ whole genome shotgun (WGS) entry which is preliminary data.</text>
</comment>
<organism evidence="1 2">
    <name type="scientific">Racocetra persica</name>
    <dbReference type="NCBI Taxonomy" id="160502"/>
    <lineage>
        <taxon>Eukaryota</taxon>
        <taxon>Fungi</taxon>
        <taxon>Fungi incertae sedis</taxon>
        <taxon>Mucoromycota</taxon>
        <taxon>Glomeromycotina</taxon>
        <taxon>Glomeromycetes</taxon>
        <taxon>Diversisporales</taxon>
        <taxon>Gigasporaceae</taxon>
        <taxon>Racocetra</taxon>
    </lineage>
</organism>
<dbReference type="EMBL" id="CAJVQC010017564">
    <property type="protein sequence ID" value="CAG8685609.1"/>
    <property type="molecule type" value="Genomic_DNA"/>
</dbReference>
<accession>A0ACA9P2W0</accession>